<sequence>MSTVSKLCDHEARFWHHLQKSAVQCDLCHHYCRLRDGAPGMCRTRINKSGTLCSLNYGHPAAIALDPVEKKPLYHFMPGTLTFSIGTFGCNFRCDNCQNWEISQFPSQGSQYEQMEYTPERVVREARNAGASSVSCTYSEPTVFAEYAFDIMKLAKKAGLGTIWVSNGYMSDICMKELIPLLDAVNIDLKSVDEAFYRRICKADLAPVLKNIELFARSGVHLELSTLLIPGYSDDMSMLQRAAEFIVDAAGPRTPWHLLDFVPEISWRMQRSEATRPDLAEDAARIAKQAGLTYIYSRSHRNTHCPECGRTIIERNRYAIRRHDRNGQCPACRTVLPVRDA</sequence>
<dbReference type="AlphaFoldDB" id="A0A831SRX1"/>
<feature type="domain" description="Radical SAM core" evidence="7">
    <location>
        <begin position="75"/>
        <end position="301"/>
    </location>
</feature>
<comment type="caution">
    <text evidence="8">The sequence shown here is derived from an EMBL/GenBank/DDBJ whole genome shotgun (WGS) entry which is preliminary data.</text>
</comment>
<evidence type="ECO:0000313" key="8">
    <source>
        <dbReference type="EMBL" id="HED30649.1"/>
    </source>
</evidence>
<evidence type="ECO:0000256" key="5">
    <source>
        <dbReference type="ARBA" id="ARBA00023014"/>
    </source>
</evidence>
<keyword evidence="2 6" id="KW-0949">S-adenosyl-L-methionine</keyword>
<dbReference type="CDD" id="cd01335">
    <property type="entry name" value="Radical_SAM"/>
    <property type="match status" value="1"/>
</dbReference>
<keyword evidence="5 6" id="KW-0411">Iron-sulfur</keyword>
<proteinExistence type="predicted"/>
<keyword evidence="3 6" id="KW-0479">Metal-binding</keyword>
<feature type="binding site" evidence="6">
    <location>
        <position position="90"/>
    </location>
    <ligand>
        <name>[4Fe-4S] cluster</name>
        <dbReference type="ChEBI" id="CHEBI:49883"/>
        <note>4Fe-4S-S-AdoMet</note>
    </ligand>
</feature>
<dbReference type="InterPro" id="IPR027596">
    <property type="entry name" value="AmmeMemoSam_rS"/>
</dbReference>
<dbReference type="InterPro" id="IPR013785">
    <property type="entry name" value="Aldolase_TIM"/>
</dbReference>
<gene>
    <name evidence="8" type="primary">amrS</name>
    <name evidence="8" type="ORF">ENN50_02940</name>
</gene>
<evidence type="ECO:0000256" key="2">
    <source>
        <dbReference type="ARBA" id="ARBA00022691"/>
    </source>
</evidence>
<feature type="binding site" evidence="6">
    <location>
        <position position="97"/>
    </location>
    <ligand>
        <name>[4Fe-4S] cluster</name>
        <dbReference type="ChEBI" id="CHEBI:49883"/>
        <note>4Fe-4S-S-AdoMet</note>
    </ligand>
</feature>
<dbReference type="SUPFAM" id="SSF102114">
    <property type="entry name" value="Radical SAM enzymes"/>
    <property type="match status" value="1"/>
</dbReference>
<dbReference type="GO" id="GO:0046872">
    <property type="term" value="F:metal ion binding"/>
    <property type="evidence" value="ECO:0007669"/>
    <property type="project" value="UniProtKB-KW"/>
</dbReference>
<dbReference type="SFLD" id="SFLDS00029">
    <property type="entry name" value="Radical_SAM"/>
    <property type="match status" value="1"/>
</dbReference>
<dbReference type="PANTHER" id="PTHR30352:SF5">
    <property type="entry name" value="PYRUVATE FORMATE-LYASE 1-ACTIVATING ENZYME"/>
    <property type="match status" value="1"/>
</dbReference>
<keyword evidence="1" id="KW-0004">4Fe-4S</keyword>
<evidence type="ECO:0000256" key="6">
    <source>
        <dbReference type="PIRSR" id="PIRSR004869-50"/>
    </source>
</evidence>
<dbReference type="PIRSF" id="PIRSF004869">
    <property type="entry name" value="PflX_prd"/>
    <property type="match status" value="1"/>
</dbReference>
<evidence type="ECO:0000259" key="7">
    <source>
        <dbReference type="PROSITE" id="PS51918"/>
    </source>
</evidence>
<protein>
    <submittedName>
        <fullName evidence="8">AmmeMemoRadiSam system radical SAM enzyme</fullName>
    </submittedName>
</protein>
<organism evidence="8">
    <name type="scientific">Prosthecochloris aestuarii</name>
    <dbReference type="NCBI Taxonomy" id="1102"/>
    <lineage>
        <taxon>Bacteria</taxon>
        <taxon>Pseudomonadati</taxon>
        <taxon>Chlorobiota</taxon>
        <taxon>Chlorobiia</taxon>
        <taxon>Chlorobiales</taxon>
        <taxon>Chlorobiaceae</taxon>
        <taxon>Prosthecochloris</taxon>
    </lineage>
</organism>
<name>A0A831SRX1_PROAE</name>
<feature type="binding site" evidence="6">
    <location>
        <position position="94"/>
    </location>
    <ligand>
        <name>[4Fe-4S] cluster</name>
        <dbReference type="ChEBI" id="CHEBI:49883"/>
        <note>4Fe-4S-S-AdoMet</note>
    </ligand>
</feature>
<accession>A0A831SRX1</accession>
<evidence type="ECO:0000256" key="4">
    <source>
        <dbReference type="ARBA" id="ARBA00023004"/>
    </source>
</evidence>
<evidence type="ECO:0000256" key="1">
    <source>
        <dbReference type="ARBA" id="ARBA00022485"/>
    </source>
</evidence>
<dbReference type="InterPro" id="IPR034457">
    <property type="entry name" value="Organic_radical-activating"/>
</dbReference>
<reference evidence="8" key="1">
    <citation type="journal article" date="2020" name="mSystems">
        <title>Genome- and Community-Level Interaction Insights into Carbon Utilization and Element Cycling Functions of Hydrothermarchaeota in Hydrothermal Sediment.</title>
        <authorList>
            <person name="Zhou Z."/>
            <person name="Liu Y."/>
            <person name="Xu W."/>
            <person name="Pan J."/>
            <person name="Luo Z.H."/>
            <person name="Li M."/>
        </authorList>
    </citation>
    <scope>NUCLEOTIDE SEQUENCE [LARGE SCALE GENOMIC DNA]</scope>
    <source>
        <strain evidence="8">SpSt-1181</strain>
    </source>
</reference>
<dbReference type="Proteomes" id="UP000886335">
    <property type="component" value="Unassembled WGS sequence"/>
</dbReference>
<dbReference type="InterPro" id="IPR058240">
    <property type="entry name" value="rSAM_sf"/>
</dbReference>
<dbReference type="NCBIfam" id="TIGR04337">
    <property type="entry name" value="AmmeMemoSam_rS"/>
    <property type="match status" value="1"/>
</dbReference>
<dbReference type="PROSITE" id="PS51918">
    <property type="entry name" value="RADICAL_SAM"/>
    <property type="match status" value="1"/>
</dbReference>
<dbReference type="InterPro" id="IPR016431">
    <property type="entry name" value="Pyrv-formate_lyase-activ_prd"/>
</dbReference>
<dbReference type="SFLD" id="SFLDG01101">
    <property type="entry name" value="Uncharacterised_Radical_SAM_Su"/>
    <property type="match status" value="1"/>
</dbReference>
<evidence type="ECO:0000256" key="3">
    <source>
        <dbReference type="ARBA" id="ARBA00022723"/>
    </source>
</evidence>
<dbReference type="EMBL" id="DSBW01000069">
    <property type="protein sequence ID" value="HED30649.1"/>
    <property type="molecule type" value="Genomic_DNA"/>
</dbReference>
<dbReference type="GO" id="GO:0003824">
    <property type="term" value="F:catalytic activity"/>
    <property type="evidence" value="ECO:0007669"/>
    <property type="project" value="InterPro"/>
</dbReference>
<dbReference type="GO" id="GO:0051539">
    <property type="term" value="F:4 iron, 4 sulfur cluster binding"/>
    <property type="evidence" value="ECO:0007669"/>
    <property type="project" value="UniProtKB-KW"/>
</dbReference>
<dbReference type="Pfam" id="PF04055">
    <property type="entry name" value="Radical_SAM"/>
    <property type="match status" value="1"/>
</dbReference>
<keyword evidence="4 6" id="KW-0408">Iron</keyword>
<dbReference type="Gene3D" id="3.20.20.70">
    <property type="entry name" value="Aldolase class I"/>
    <property type="match status" value="1"/>
</dbReference>
<comment type="cofactor">
    <cofactor evidence="6">
        <name>[4Fe-4S] cluster</name>
        <dbReference type="ChEBI" id="CHEBI:49883"/>
    </cofactor>
    <text evidence="6">Binds 1 [4Fe-4S] cluster. The cluster is coordinated with 3 cysteines and an exchangeable S-adenosyl-L-methionine.</text>
</comment>
<dbReference type="InterPro" id="IPR007197">
    <property type="entry name" value="rSAM"/>
</dbReference>
<dbReference type="PANTHER" id="PTHR30352">
    <property type="entry name" value="PYRUVATE FORMATE-LYASE-ACTIVATING ENZYME"/>
    <property type="match status" value="1"/>
</dbReference>